<dbReference type="AlphaFoldDB" id="E5A5M6"/>
<name>E5A5M6_LEPMJ</name>
<sequence length="70" mass="7917">MSIFFWVASWYGYGTYGKGKFSLSTLYYNCYATDTASVPTEPNNQKVYTVWAQGTPYPIILPKRRGSAMA</sequence>
<keyword evidence="2" id="KW-1185">Reference proteome</keyword>
<protein>
    <submittedName>
        <fullName evidence="1">Predicted protein</fullName>
    </submittedName>
</protein>
<proteinExistence type="predicted"/>
<gene>
    <name evidence="1" type="ORF">LEMA_uP081630.1</name>
</gene>
<dbReference type="VEuPathDB" id="FungiDB:LEMA_uP081630.1"/>
<evidence type="ECO:0000313" key="2">
    <source>
        <dbReference type="Proteomes" id="UP000002668"/>
    </source>
</evidence>
<dbReference type="Proteomes" id="UP000002668">
    <property type="component" value="Genome"/>
</dbReference>
<accession>E5A5M6</accession>
<organism evidence="2">
    <name type="scientific">Leptosphaeria maculans (strain JN3 / isolate v23.1.3 / race Av1-4-5-6-7-8)</name>
    <name type="common">Blackleg fungus</name>
    <name type="synonym">Phoma lingam</name>
    <dbReference type="NCBI Taxonomy" id="985895"/>
    <lineage>
        <taxon>Eukaryota</taxon>
        <taxon>Fungi</taxon>
        <taxon>Dikarya</taxon>
        <taxon>Ascomycota</taxon>
        <taxon>Pezizomycotina</taxon>
        <taxon>Dothideomycetes</taxon>
        <taxon>Pleosporomycetidae</taxon>
        <taxon>Pleosporales</taxon>
        <taxon>Pleosporineae</taxon>
        <taxon>Leptosphaeriaceae</taxon>
        <taxon>Plenodomus</taxon>
        <taxon>Plenodomus lingam/Leptosphaeria maculans species complex</taxon>
    </lineage>
</organism>
<dbReference type="EMBL" id="FP929134">
    <property type="protein sequence ID" value="CBX98924.1"/>
    <property type="molecule type" value="Genomic_DNA"/>
</dbReference>
<dbReference type="HOGENOM" id="CLU_2758252_0_0_1"/>
<dbReference type="InParanoid" id="E5A5M6"/>
<reference evidence="2" key="1">
    <citation type="journal article" date="2011" name="Nat. Commun.">
        <title>Effector diversification within compartments of the Leptosphaeria maculans genome affected by Repeat-Induced Point mutations.</title>
        <authorList>
            <person name="Rouxel T."/>
            <person name="Grandaubert J."/>
            <person name="Hane J.K."/>
            <person name="Hoede C."/>
            <person name="van de Wouw A.P."/>
            <person name="Couloux A."/>
            <person name="Dominguez V."/>
            <person name="Anthouard V."/>
            <person name="Bally P."/>
            <person name="Bourras S."/>
            <person name="Cozijnsen A.J."/>
            <person name="Ciuffetti L.M."/>
            <person name="Degrave A."/>
            <person name="Dilmaghani A."/>
            <person name="Duret L."/>
            <person name="Fudal I."/>
            <person name="Goodwin S.B."/>
            <person name="Gout L."/>
            <person name="Glaser N."/>
            <person name="Linglin J."/>
            <person name="Kema G.H.J."/>
            <person name="Lapalu N."/>
            <person name="Lawrence C.B."/>
            <person name="May K."/>
            <person name="Meyer M."/>
            <person name="Ollivier B."/>
            <person name="Poulain J."/>
            <person name="Schoch C.L."/>
            <person name="Simon A."/>
            <person name="Spatafora J.W."/>
            <person name="Stachowiak A."/>
            <person name="Turgeon B.G."/>
            <person name="Tyler B.M."/>
            <person name="Vincent D."/>
            <person name="Weissenbach J."/>
            <person name="Amselem J."/>
            <person name="Quesneville H."/>
            <person name="Oliver R.P."/>
            <person name="Wincker P."/>
            <person name="Balesdent M.-H."/>
            <person name="Howlett B.J."/>
        </authorList>
    </citation>
    <scope>NUCLEOTIDE SEQUENCE [LARGE SCALE GENOMIC DNA]</scope>
    <source>
        <strain evidence="2">JN3 / isolate v23.1.3 / race Av1-4-5-6-7-8</strain>
    </source>
</reference>
<evidence type="ECO:0000313" key="1">
    <source>
        <dbReference type="EMBL" id="CBX98924.1"/>
    </source>
</evidence>